<sequence length="132" mass="14771">MTLPELPQYVADFLDAVNRHDEAALLDSFSPDGFVDDWGRVFTGREAIKGWSDKQLIGAGGTISPEKVRYNGDAVIVTGDYRSERVNGLFAFTFRRDGDKLASVKIRTAWRVPRFVSGVLERFRQTPRASSS</sequence>
<dbReference type="Proteomes" id="UP000295165">
    <property type="component" value="Unassembled WGS sequence"/>
</dbReference>
<dbReference type="RefSeq" id="WP_134050589.1">
    <property type="nucleotide sequence ID" value="NZ_PECB01000002.1"/>
</dbReference>
<evidence type="ECO:0000313" key="2">
    <source>
        <dbReference type="EMBL" id="TDZ49273.1"/>
    </source>
</evidence>
<dbReference type="SUPFAM" id="SSF54427">
    <property type="entry name" value="NTF2-like"/>
    <property type="match status" value="1"/>
</dbReference>
<reference evidence="2 3" key="1">
    <citation type="journal article" date="2019" name="Sci. Rep.">
        <title>Extended insight into the Mycobacterium chelonae-abscessus complex through whole genome sequencing of Mycobacterium salmoniphilum outbreak and Mycobacterium salmoniphilum-like strains.</title>
        <authorList>
            <person name="Behra P.R.K."/>
            <person name="Das S."/>
            <person name="Pettersson B.M.F."/>
            <person name="Shirreff L."/>
            <person name="DuCote T."/>
            <person name="Jacobsson K.G."/>
            <person name="Ennis D.G."/>
            <person name="Kirsebom L.A."/>
        </authorList>
    </citation>
    <scope>NUCLEOTIDE SEQUENCE [LARGE SCALE GENOMIC DNA]</scope>
    <source>
        <strain evidence="2 3">CCUG 63697</strain>
    </source>
</reference>
<keyword evidence="3" id="KW-1185">Reference proteome</keyword>
<protein>
    <submittedName>
        <fullName evidence="2">SnoaL-like domain protein</fullName>
    </submittedName>
</protein>
<organism evidence="2 3">
    <name type="scientific">Mycobacteroides franklinii</name>
    <dbReference type="NCBI Taxonomy" id="948102"/>
    <lineage>
        <taxon>Bacteria</taxon>
        <taxon>Bacillati</taxon>
        <taxon>Actinomycetota</taxon>
        <taxon>Actinomycetes</taxon>
        <taxon>Mycobacteriales</taxon>
        <taxon>Mycobacteriaceae</taxon>
        <taxon>Mycobacteroides</taxon>
    </lineage>
</organism>
<dbReference type="EMBL" id="PECC01000028">
    <property type="protein sequence ID" value="TDZ49273.1"/>
    <property type="molecule type" value="Genomic_DNA"/>
</dbReference>
<accession>A0A4V3HUR4</accession>
<dbReference type="InterPro" id="IPR032710">
    <property type="entry name" value="NTF2-like_dom_sf"/>
</dbReference>
<comment type="caution">
    <text evidence="2">The sequence shown here is derived from an EMBL/GenBank/DDBJ whole genome shotgun (WGS) entry which is preliminary data.</text>
</comment>
<feature type="domain" description="DUF4440" evidence="1">
    <location>
        <begin position="11"/>
        <end position="99"/>
    </location>
</feature>
<evidence type="ECO:0000259" key="1">
    <source>
        <dbReference type="Pfam" id="PF14534"/>
    </source>
</evidence>
<evidence type="ECO:0000313" key="3">
    <source>
        <dbReference type="Proteomes" id="UP000295165"/>
    </source>
</evidence>
<dbReference type="Gene3D" id="3.10.450.50">
    <property type="match status" value="1"/>
</dbReference>
<dbReference type="Pfam" id="PF14534">
    <property type="entry name" value="DUF4440"/>
    <property type="match status" value="1"/>
</dbReference>
<gene>
    <name evidence="2" type="ORF">CCUG63697_03809</name>
</gene>
<name>A0A4V3HUR4_9MYCO</name>
<proteinExistence type="predicted"/>
<dbReference type="AlphaFoldDB" id="A0A4V3HUR4"/>
<dbReference type="InterPro" id="IPR027843">
    <property type="entry name" value="DUF4440"/>
</dbReference>